<dbReference type="Gene3D" id="2.60.120.620">
    <property type="entry name" value="q2cbj1_9rhob like domain"/>
    <property type="match status" value="1"/>
</dbReference>
<dbReference type="GO" id="GO:0005506">
    <property type="term" value="F:iron ion binding"/>
    <property type="evidence" value="ECO:0007669"/>
    <property type="project" value="UniProtKB-ARBA"/>
</dbReference>
<dbReference type="PANTHER" id="PTHR20883">
    <property type="entry name" value="PHYTANOYL-COA DIOXYGENASE DOMAIN CONTAINING 1"/>
    <property type="match status" value="1"/>
</dbReference>
<reference evidence="2 3" key="1">
    <citation type="submission" date="2019-01" db="EMBL/GenBank/DDBJ databases">
        <title>Litorilituus lipolytica sp. nov., isolated from intertidal sand of the Yellow Sea in China.</title>
        <authorList>
            <person name="Liu A."/>
        </authorList>
    </citation>
    <scope>NUCLEOTIDE SEQUENCE [LARGE SCALE GENOMIC DNA]</scope>
    <source>
        <strain evidence="2 3">RZ04</strain>
    </source>
</reference>
<keyword evidence="3" id="KW-1185">Reference proteome</keyword>
<dbReference type="InterPro" id="IPR008775">
    <property type="entry name" value="Phytyl_CoA_dOase-like"/>
</dbReference>
<name>A0A502KMC7_9GAMM</name>
<dbReference type="Pfam" id="PF05721">
    <property type="entry name" value="PhyH"/>
    <property type="match status" value="1"/>
</dbReference>
<dbReference type="SUPFAM" id="SSF51197">
    <property type="entry name" value="Clavaminate synthase-like"/>
    <property type="match status" value="1"/>
</dbReference>
<dbReference type="EMBL" id="SAWY01000038">
    <property type="protein sequence ID" value="TPH12800.1"/>
    <property type="molecule type" value="Genomic_DNA"/>
</dbReference>
<evidence type="ECO:0000313" key="3">
    <source>
        <dbReference type="Proteomes" id="UP000315303"/>
    </source>
</evidence>
<dbReference type="GO" id="GO:0016706">
    <property type="term" value="F:2-oxoglutarate-dependent dioxygenase activity"/>
    <property type="evidence" value="ECO:0007669"/>
    <property type="project" value="UniProtKB-ARBA"/>
</dbReference>
<proteinExistence type="predicted"/>
<evidence type="ECO:0000256" key="1">
    <source>
        <dbReference type="ARBA" id="ARBA00001954"/>
    </source>
</evidence>
<keyword evidence="2" id="KW-0560">Oxidoreductase</keyword>
<protein>
    <submittedName>
        <fullName evidence="2">Phytanoyl-CoA dioxygenase</fullName>
    </submittedName>
</protein>
<keyword evidence="2" id="KW-0223">Dioxygenase</keyword>
<comment type="caution">
    <text evidence="2">The sequence shown here is derived from an EMBL/GenBank/DDBJ whole genome shotgun (WGS) entry which is preliminary data.</text>
</comment>
<dbReference type="OrthoDB" id="345086at2"/>
<evidence type="ECO:0000313" key="2">
    <source>
        <dbReference type="EMBL" id="TPH12800.1"/>
    </source>
</evidence>
<sequence>MPHPSFSSNGFLLIKDFFNQQEISNLTHIVNTFHRGWKDNNEEFYQTKAINSSGLTEGKYINSMQRLALFKFLATNKLVDMVHRILGEPAAFMNTQLFFDPVTIEQKNYWHRDFQYHLSEQEQKIALSGSEVVHFRIPLVDEPGIELISGSHKRWDSNTELAVRTSRNGHLPHNDLANSSVIKLNAGDLLIFSAKMIHRGLYGNDRLAFDAIFFESNPALAKPISNIYLPNKLDLQQLENPTIFKETIRLKL</sequence>
<dbReference type="Proteomes" id="UP000315303">
    <property type="component" value="Unassembled WGS sequence"/>
</dbReference>
<organism evidence="2 3">
    <name type="scientific">Litorilituus lipolyticus</name>
    <dbReference type="NCBI Taxonomy" id="2491017"/>
    <lineage>
        <taxon>Bacteria</taxon>
        <taxon>Pseudomonadati</taxon>
        <taxon>Pseudomonadota</taxon>
        <taxon>Gammaproteobacteria</taxon>
        <taxon>Alteromonadales</taxon>
        <taxon>Colwelliaceae</taxon>
        <taxon>Litorilituus</taxon>
    </lineage>
</organism>
<dbReference type="PANTHER" id="PTHR20883:SF48">
    <property type="entry name" value="ECTOINE DIOXYGENASE"/>
    <property type="match status" value="1"/>
</dbReference>
<dbReference type="RefSeq" id="WP_140605173.1">
    <property type="nucleotide sequence ID" value="NZ_SAWY01000038.1"/>
</dbReference>
<dbReference type="AlphaFoldDB" id="A0A502KMC7"/>
<comment type="cofactor">
    <cofactor evidence="1">
        <name>Fe(2+)</name>
        <dbReference type="ChEBI" id="CHEBI:29033"/>
    </cofactor>
</comment>
<accession>A0A502KMC7</accession>
<gene>
    <name evidence="2" type="ORF">EPA86_15355</name>
</gene>